<dbReference type="Gene3D" id="2.60.120.920">
    <property type="match status" value="1"/>
</dbReference>
<dbReference type="OrthoDB" id="25503at2759"/>
<dbReference type="InterPro" id="IPR003877">
    <property type="entry name" value="SPRY_dom"/>
</dbReference>
<feature type="domain" description="SPRY" evidence="1">
    <location>
        <begin position="11"/>
        <end position="46"/>
    </location>
</feature>
<dbReference type="SUPFAM" id="SSF49899">
    <property type="entry name" value="Concanavalin A-like lectins/glucanases"/>
    <property type="match status" value="1"/>
</dbReference>
<dbReference type="Proteomes" id="UP000789342">
    <property type="component" value="Unassembled WGS sequence"/>
</dbReference>
<keyword evidence="3" id="KW-1185">Reference proteome</keyword>
<comment type="caution">
    <text evidence="2">The sequence shown here is derived from an EMBL/GenBank/DDBJ whole genome shotgun (WGS) entry which is preliminary data.</text>
</comment>
<dbReference type="InterPro" id="IPR013320">
    <property type="entry name" value="ConA-like_dom_sf"/>
</dbReference>
<organism evidence="2 3">
    <name type="scientific">Acaulospora morrowiae</name>
    <dbReference type="NCBI Taxonomy" id="94023"/>
    <lineage>
        <taxon>Eukaryota</taxon>
        <taxon>Fungi</taxon>
        <taxon>Fungi incertae sedis</taxon>
        <taxon>Mucoromycota</taxon>
        <taxon>Glomeromycotina</taxon>
        <taxon>Glomeromycetes</taxon>
        <taxon>Diversisporales</taxon>
        <taxon>Acaulosporaceae</taxon>
        <taxon>Acaulospora</taxon>
    </lineage>
</organism>
<gene>
    <name evidence="2" type="ORF">AMORRO_LOCUS16829</name>
</gene>
<dbReference type="EMBL" id="CAJVPV010048644">
    <property type="protein sequence ID" value="CAG8774755.1"/>
    <property type="molecule type" value="Genomic_DNA"/>
</dbReference>
<feature type="non-terminal residue" evidence="2">
    <location>
        <position position="103"/>
    </location>
</feature>
<dbReference type="InterPro" id="IPR043136">
    <property type="entry name" value="B30.2/SPRY_sf"/>
</dbReference>
<evidence type="ECO:0000259" key="1">
    <source>
        <dbReference type="Pfam" id="PF00622"/>
    </source>
</evidence>
<feature type="non-terminal residue" evidence="2">
    <location>
        <position position="1"/>
    </location>
</feature>
<name>A0A9N9JD06_9GLOM</name>
<reference evidence="2" key="1">
    <citation type="submission" date="2021-06" db="EMBL/GenBank/DDBJ databases">
        <authorList>
            <person name="Kallberg Y."/>
            <person name="Tangrot J."/>
            <person name="Rosling A."/>
        </authorList>
    </citation>
    <scope>NUCLEOTIDE SEQUENCE</scope>
    <source>
        <strain evidence="2">CL551</strain>
    </source>
</reference>
<sequence>NGDAFCFSDLGRSYGPSYTTGDTVGCCLNFPHKIISFIKNGVHIGGYISCIGLKSRGDSVEAIFGNKKFKYEVMNDSDIDDESLKESWNKIMFKYDSELRIDG</sequence>
<accession>A0A9N9JD06</accession>
<dbReference type="AlphaFoldDB" id="A0A9N9JD06"/>
<evidence type="ECO:0000313" key="3">
    <source>
        <dbReference type="Proteomes" id="UP000789342"/>
    </source>
</evidence>
<evidence type="ECO:0000313" key="2">
    <source>
        <dbReference type="EMBL" id="CAG8774755.1"/>
    </source>
</evidence>
<dbReference type="Pfam" id="PF00622">
    <property type="entry name" value="SPRY"/>
    <property type="match status" value="1"/>
</dbReference>
<protein>
    <submittedName>
        <fullName evidence="2">9836_t:CDS:1</fullName>
    </submittedName>
</protein>
<proteinExistence type="predicted"/>